<feature type="domain" description="TF-B3" evidence="7">
    <location>
        <begin position="20"/>
        <end position="111"/>
    </location>
</feature>
<dbReference type="STRING" id="29655.A0A0K9P059"/>
<dbReference type="GO" id="GO:0005634">
    <property type="term" value="C:nucleus"/>
    <property type="evidence" value="ECO:0007669"/>
    <property type="project" value="UniProtKB-SubCell"/>
</dbReference>
<dbReference type="AlphaFoldDB" id="A0A0K9P059"/>
<dbReference type="PANTHER" id="PTHR31674:SF62">
    <property type="entry name" value="B3 DOMAIN-CONTAINING PROTEIN REM14-RELATED"/>
    <property type="match status" value="1"/>
</dbReference>
<dbReference type="Pfam" id="PF02362">
    <property type="entry name" value="B3"/>
    <property type="match status" value="3"/>
</dbReference>
<dbReference type="InterPro" id="IPR015300">
    <property type="entry name" value="DNA-bd_pseudobarrel_sf"/>
</dbReference>
<keyword evidence="4" id="KW-0238">DNA-binding</keyword>
<evidence type="ECO:0000313" key="9">
    <source>
        <dbReference type="Proteomes" id="UP000036987"/>
    </source>
</evidence>
<keyword evidence="6" id="KW-0539">Nucleus</keyword>
<dbReference type="Proteomes" id="UP000036987">
    <property type="component" value="Unassembled WGS sequence"/>
</dbReference>
<keyword evidence="9" id="KW-1185">Reference proteome</keyword>
<dbReference type="OMA" id="NEDARIW"/>
<evidence type="ECO:0000313" key="8">
    <source>
        <dbReference type="EMBL" id="KMZ62451.1"/>
    </source>
</evidence>
<proteinExistence type="predicted"/>
<protein>
    <recommendedName>
        <fullName evidence="7">TF-B3 domain-containing protein</fullName>
    </recommendedName>
</protein>
<dbReference type="PANTHER" id="PTHR31674">
    <property type="entry name" value="B3 DOMAIN-CONTAINING PROTEIN REM-LIKE 3-RELATED"/>
    <property type="match status" value="1"/>
</dbReference>
<dbReference type="SUPFAM" id="SSF101936">
    <property type="entry name" value="DNA-binding pseudobarrel domain"/>
    <property type="match status" value="3"/>
</dbReference>
<dbReference type="InterPro" id="IPR003340">
    <property type="entry name" value="B3_DNA-bd"/>
</dbReference>
<dbReference type="PROSITE" id="PS50863">
    <property type="entry name" value="B3"/>
    <property type="match status" value="3"/>
</dbReference>
<reference evidence="9" key="1">
    <citation type="journal article" date="2016" name="Nature">
        <title>The genome of the seagrass Zostera marina reveals angiosperm adaptation to the sea.</title>
        <authorList>
            <person name="Olsen J.L."/>
            <person name="Rouze P."/>
            <person name="Verhelst B."/>
            <person name="Lin Y.-C."/>
            <person name="Bayer T."/>
            <person name="Collen J."/>
            <person name="Dattolo E."/>
            <person name="De Paoli E."/>
            <person name="Dittami S."/>
            <person name="Maumus F."/>
            <person name="Michel G."/>
            <person name="Kersting A."/>
            <person name="Lauritano C."/>
            <person name="Lohaus R."/>
            <person name="Toepel M."/>
            <person name="Tonon T."/>
            <person name="Vanneste K."/>
            <person name="Amirebrahimi M."/>
            <person name="Brakel J."/>
            <person name="Bostroem C."/>
            <person name="Chovatia M."/>
            <person name="Grimwood J."/>
            <person name="Jenkins J.W."/>
            <person name="Jueterbock A."/>
            <person name="Mraz A."/>
            <person name="Stam W.T."/>
            <person name="Tice H."/>
            <person name="Bornberg-Bauer E."/>
            <person name="Green P.J."/>
            <person name="Pearson G.A."/>
            <person name="Procaccini G."/>
            <person name="Duarte C.M."/>
            <person name="Schmutz J."/>
            <person name="Reusch T.B.H."/>
            <person name="Van de Peer Y."/>
        </authorList>
    </citation>
    <scope>NUCLEOTIDE SEQUENCE [LARGE SCALE GENOMIC DNA]</scope>
    <source>
        <strain evidence="9">cv. Finnish</strain>
    </source>
</reference>
<sequence length="374" mass="42911">MSFITDDVLPKNGGNVLPNRPRFFKPLLHGFSEKLSIPRKFLKHGIQKKTAKLSNYIGKTWPVKIQGNVPDLYFGKGWKQFTEDNDLHIGYFLVFCHEGDINFSVMVLDITQCQKSYMATQIAIDENIVNSPDYPTKSEPYKRTTTKICEPPKYTVTLQLRNLKGHYYIYVPVDFKEDTGITRKSKLFLKDPKSELWPVEITHSSNNRTVLTRGWKEFCLSNKLRPGDDVEFQLAPNENGNIILLVRIIRKSKRQRLEAIKSRQKCGCNIKDMTFWCTGRILDQPYLNIPNAFVAAAGLLEKPKAATLRNKNGELFDVNLSHQTRNRIHMIGGWKSFVASNRLKASDVCHFKLKTGSVGNSLFDVRIKKKNPRS</sequence>
<dbReference type="EMBL" id="LFYR01001354">
    <property type="protein sequence ID" value="KMZ62451.1"/>
    <property type="molecule type" value="Genomic_DNA"/>
</dbReference>
<dbReference type="InterPro" id="IPR039218">
    <property type="entry name" value="REM_fam"/>
</dbReference>
<organism evidence="8 9">
    <name type="scientific">Zostera marina</name>
    <name type="common">Eelgrass</name>
    <dbReference type="NCBI Taxonomy" id="29655"/>
    <lineage>
        <taxon>Eukaryota</taxon>
        <taxon>Viridiplantae</taxon>
        <taxon>Streptophyta</taxon>
        <taxon>Embryophyta</taxon>
        <taxon>Tracheophyta</taxon>
        <taxon>Spermatophyta</taxon>
        <taxon>Magnoliopsida</taxon>
        <taxon>Liliopsida</taxon>
        <taxon>Zosteraceae</taxon>
        <taxon>Zostera</taxon>
    </lineage>
</organism>
<accession>A0A0K9P059</accession>
<comment type="caution">
    <text evidence="8">The sequence shown here is derived from an EMBL/GenBank/DDBJ whole genome shotgun (WGS) entry which is preliminary data.</text>
</comment>
<dbReference type="CDD" id="cd10017">
    <property type="entry name" value="B3_DNA"/>
    <property type="match status" value="3"/>
</dbReference>
<gene>
    <name evidence="8" type="ORF">ZOSMA_461G00020</name>
</gene>
<evidence type="ECO:0000256" key="5">
    <source>
        <dbReference type="ARBA" id="ARBA00023163"/>
    </source>
</evidence>
<feature type="domain" description="TF-B3" evidence="7">
    <location>
        <begin position="272"/>
        <end position="371"/>
    </location>
</feature>
<evidence type="ECO:0000259" key="7">
    <source>
        <dbReference type="PROSITE" id="PS50863"/>
    </source>
</evidence>
<comment type="subcellular location">
    <subcellularLocation>
        <location evidence="1">Nucleus</location>
    </subcellularLocation>
</comment>
<keyword evidence="2" id="KW-0677">Repeat</keyword>
<evidence type="ECO:0000256" key="2">
    <source>
        <dbReference type="ARBA" id="ARBA00022737"/>
    </source>
</evidence>
<evidence type="ECO:0000256" key="1">
    <source>
        <dbReference type="ARBA" id="ARBA00004123"/>
    </source>
</evidence>
<name>A0A0K9P059_ZOSMR</name>
<keyword evidence="5" id="KW-0804">Transcription</keyword>
<dbReference type="Gene3D" id="2.40.330.10">
    <property type="entry name" value="DNA-binding pseudobarrel domain"/>
    <property type="match status" value="3"/>
</dbReference>
<dbReference type="GO" id="GO:0003677">
    <property type="term" value="F:DNA binding"/>
    <property type="evidence" value="ECO:0007669"/>
    <property type="project" value="UniProtKB-KW"/>
</dbReference>
<dbReference type="OrthoDB" id="748912at2759"/>
<dbReference type="SMART" id="SM01019">
    <property type="entry name" value="B3"/>
    <property type="match status" value="3"/>
</dbReference>
<evidence type="ECO:0000256" key="4">
    <source>
        <dbReference type="ARBA" id="ARBA00023125"/>
    </source>
</evidence>
<feature type="domain" description="TF-B3" evidence="7">
    <location>
        <begin position="154"/>
        <end position="252"/>
    </location>
</feature>
<keyword evidence="3" id="KW-0805">Transcription regulation</keyword>
<evidence type="ECO:0000256" key="6">
    <source>
        <dbReference type="ARBA" id="ARBA00023242"/>
    </source>
</evidence>
<evidence type="ECO:0000256" key="3">
    <source>
        <dbReference type="ARBA" id="ARBA00023015"/>
    </source>
</evidence>